<evidence type="ECO:0000313" key="3">
    <source>
        <dbReference type="EMBL" id="POY36550.1"/>
    </source>
</evidence>
<organism evidence="3 4">
    <name type="scientific">Solitalea longa</name>
    <dbReference type="NCBI Taxonomy" id="2079460"/>
    <lineage>
        <taxon>Bacteria</taxon>
        <taxon>Pseudomonadati</taxon>
        <taxon>Bacteroidota</taxon>
        <taxon>Sphingobacteriia</taxon>
        <taxon>Sphingobacteriales</taxon>
        <taxon>Sphingobacteriaceae</taxon>
        <taxon>Solitalea</taxon>
    </lineage>
</organism>
<keyword evidence="4" id="KW-1185">Reference proteome</keyword>
<name>A0A2S5A1S0_9SPHI</name>
<comment type="caution">
    <text evidence="3">The sequence shown here is derived from an EMBL/GenBank/DDBJ whole genome shotgun (WGS) entry which is preliminary data.</text>
</comment>
<dbReference type="SUPFAM" id="SSF89392">
    <property type="entry name" value="Prokaryotic lipoproteins and lipoprotein localization factors"/>
    <property type="match status" value="1"/>
</dbReference>
<proteinExistence type="predicted"/>
<dbReference type="InterPro" id="IPR004564">
    <property type="entry name" value="OM_lipoprot_carrier_LolA-like"/>
</dbReference>
<protein>
    <submittedName>
        <fullName evidence="3">Outer membrane lipoprotein carrier protein LolA</fullName>
    </submittedName>
</protein>
<evidence type="ECO:0000256" key="2">
    <source>
        <dbReference type="SAM" id="SignalP"/>
    </source>
</evidence>
<dbReference type="PANTHER" id="PTHR35869">
    <property type="entry name" value="OUTER-MEMBRANE LIPOPROTEIN CARRIER PROTEIN"/>
    <property type="match status" value="1"/>
</dbReference>
<keyword evidence="1 2" id="KW-0732">Signal</keyword>
<sequence>MRKLILAGMLMLSVLSGKAQYKLVTDLATFKVQFANAAKTTETIKSDFIQEKNLSVLEEKIVSKGKFWFKKDNLVRMEYTQPFKYLMVINKNNILIRDGQNENKISTKSNKMFQQINKIIVDCVQGTALNNPDFKFRVFENNQTYMLELTPVTKGLKDFFKNVNITVDKKDYSVGKLEMVEASGDNTIITFLNKELNQTIPNAVFAVN</sequence>
<evidence type="ECO:0000313" key="4">
    <source>
        <dbReference type="Proteomes" id="UP000236893"/>
    </source>
</evidence>
<feature type="chain" id="PRO_5015615452" evidence="2">
    <location>
        <begin position="20"/>
        <end position="208"/>
    </location>
</feature>
<dbReference type="CDD" id="cd16325">
    <property type="entry name" value="LolA"/>
    <property type="match status" value="1"/>
</dbReference>
<reference evidence="3 4" key="1">
    <citation type="submission" date="2018-01" db="EMBL/GenBank/DDBJ databases">
        <authorList>
            <person name="Gaut B.S."/>
            <person name="Morton B.R."/>
            <person name="Clegg M.T."/>
            <person name="Duvall M.R."/>
        </authorList>
    </citation>
    <scope>NUCLEOTIDE SEQUENCE [LARGE SCALE GENOMIC DNA]</scope>
    <source>
        <strain evidence="3 4">HR-AV</strain>
    </source>
</reference>
<dbReference type="EMBL" id="PQVF01000006">
    <property type="protein sequence ID" value="POY36550.1"/>
    <property type="molecule type" value="Genomic_DNA"/>
</dbReference>
<dbReference type="AlphaFoldDB" id="A0A2S5A1S0"/>
<evidence type="ECO:0000256" key="1">
    <source>
        <dbReference type="ARBA" id="ARBA00022729"/>
    </source>
</evidence>
<dbReference type="InterPro" id="IPR029046">
    <property type="entry name" value="LolA/LolB/LppX"/>
</dbReference>
<dbReference type="RefSeq" id="WP_103788853.1">
    <property type="nucleotide sequence ID" value="NZ_PQVF01000006.1"/>
</dbReference>
<keyword evidence="3" id="KW-0449">Lipoprotein</keyword>
<dbReference type="Proteomes" id="UP000236893">
    <property type="component" value="Unassembled WGS sequence"/>
</dbReference>
<accession>A0A2S5A1S0</accession>
<feature type="signal peptide" evidence="2">
    <location>
        <begin position="1"/>
        <end position="19"/>
    </location>
</feature>
<dbReference type="Gene3D" id="2.50.20.10">
    <property type="entry name" value="Lipoprotein localisation LolA/LolB/LppX"/>
    <property type="match status" value="1"/>
</dbReference>
<gene>
    <name evidence="3" type="ORF">C3K47_09245</name>
</gene>
<dbReference type="OrthoDB" id="1027451at2"/>
<dbReference type="Pfam" id="PF03548">
    <property type="entry name" value="LolA"/>
    <property type="match status" value="1"/>
</dbReference>
<dbReference type="PANTHER" id="PTHR35869:SF1">
    <property type="entry name" value="OUTER-MEMBRANE LIPOPROTEIN CARRIER PROTEIN"/>
    <property type="match status" value="1"/>
</dbReference>